<dbReference type="Proteomes" id="UP000490386">
    <property type="component" value="Unassembled WGS sequence"/>
</dbReference>
<keyword evidence="3" id="KW-1185">Reference proteome</keyword>
<feature type="region of interest" description="Disordered" evidence="1">
    <location>
        <begin position="1"/>
        <end position="21"/>
    </location>
</feature>
<reference evidence="2 3" key="1">
    <citation type="submission" date="2019-09" db="EMBL/GenBank/DDBJ databases">
        <title>Phylogeny of genus Pseudoclavibacter and closely related genus.</title>
        <authorList>
            <person name="Li Y."/>
        </authorList>
    </citation>
    <scope>NUCLEOTIDE SEQUENCE [LARGE SCALE GENOMIC DNA]</scope>
    <source>
        <strain evidence="2 3">THG-MD12</strain>
    </source>
</reference>
<gene>
    <name evidence="2" type="ORF">F8O03_17620</name>
</gene>
<evidence type="ECO:0000313" key="3">
    <source>
        <dbReference type="Proteomes" id="UP000490386"/>
    </source>
</evidence>
<dbReference type="AlphaFoldDB" id="A0A7J5AXH2"/>
<evidence type="ECO:0000256" key="1">
    <source>
        <dbReference type="SAM" id="MobiDB-lite"/>
    </source>
</evidence>
<protein>
    <submittedName>
        <fullName evidence="2">Transposase</fullName>
    </submittedName>
</protein>
<accession>A0A7J5AXH2</accession>
<dbReference type="OrthoDB" id="4546548at2"/>
<comment type="caution">
    <text evidence="2">The sequence shown here is derived from an EMBL/GenBank/DDBJ whole genome shotgun (WGS) entry which is preliminary data.</text>
</comment>
<dbReference type="EMBL" id="WBJX01000008">
    <property type="protein sequence ID" value="KAB1636075.1"/>
    <property type="molecule type" value="Genomic_DNA"/>
</dbReference>
<proteinExistence type="predicted"/>
<sequence length="165" mass="18437">MMVAALEQNRVPVGPGRPRTRTDRVIADKRSPSKANWAWLRQHGIAVTIPEPDDLIAHRRKKSGRPINFGEDQRTRYRGRNVVDRCFNKLKQWRGIAMGSDKTALRRECASLRRSNGCSSARRASCRGGGYGGQDGSLSFIWSNGYGRPASSVSLRPTTSNPRWA</sequence>
<name>A0A7J5AXH2_9MICO</name>
<evidence type="ECO:0000313" key="2">
    <source>
        <dbReference type="EMBL" id="KAB1636075.1"/>
    </source>
</evidence>
<organism evidence="2 3">
    <name type="scientific">Pseudoclavibacter terrae</name>
    <dbReference type="NCBI Taxonomy" id="1530195"/>
    <lineage>
        <taxon>Bacteria</taxon>
        <taxon>Bacillati</taxon>
        <taxon>Actinomycetota</taxon>
        <taxon>Actinomycetes</taxon>
        <taxon>Micrococcales</taxon>
        <taxon>Microbacteriaceae</taxon>
        <taxon>Pseudoclavibacter</taxon>
    </lineage>
</organism>